<dbReference type="SUPFAM" id="SSF53686">
    <property type="entry name" value="Tryptophan synthase beta subunit-like PLP-dependent enzymes"/>
    <property type="match status" value="1"/>
</dbReference>
<comment type="function">
    <text evidence="13">Catalyzes the anaerobic formation of alpha-ketobutyrate and ammonia from threonine in a two-step reaction. The first step involved a dehydration of threonine and a production of enamine intermediates (aminocrotonate), which tautomerizes to its imine form (iminobutyrate). Both intermediates are unstable and short-lived. The second step is the nonenzymatic hydrolysis of the enamine/imine intermediates to form 2-ketobutyrate and free ammonia. In the low water environment of the cell, the second step is accelerated by RidA.</text>
</comment>
<keyword evidence="12 16" id="KW-0456">Lyase</keyword>
<evidence type="ECO:0000256" key="4">
    <source>
        <dbReference type="ARBA" id="ARBA00004958"/>
    </source>
</evidence>
<dbReference type="GO" id="GO:0070689">
    <property type="term" value="P:L-threonine catabolic process to propionate"/>
    <property type="evidence" value="ECO:0007669"/>
    <property type="project" value="UniProtKB-UniPathway"/>
</dbReference>
<evidence type="ECO:0000256" key="12">
    <source>
        <dbReference type="ARBA" id="ARBA00023239"/>
    </source>
</evidence>
<dbReference type="GO" id="GO:0004794">
    <property type="term" value="F:threonine deaminase activity"/>
    <property type="evidence" value="ECO:0007669"/>
    <property type="project" value="UniProtKB-EC"/>
</dbReference>
<evidence type="ECO:0000256" key="7">
    <source>
        <dbReference type="ARBA" id="ARBA00012096"/>
    </source>
</evidence>
<dbReference type="InterPro" id="IPR005789">
    <property type="entry name" value="Thr_deHydtase_catblc"/>
</dbReference>
<dbReference type="OrthoDB" id="9811476at2"/>
<protein>
    <recommendedName>
        <fullName evidence="8">L-threonine dehydratase catabolic TdcB</fullName>
        <ecNumber evidence="7">4.3.1.19</ecNumber>
    </recommendedName>
    <alternativeName>
        <fullName evidence="14">Threonine deaminase</fullName>
    </alternativeName>
</protein>
<feature type="domain" description="ACT" evidence="15">
    <location>
        <begin position="324"/>
        <end position="402"/>
    </location>
</feature>
<dbReference type="CDD" id="cd04886">
    <property type="entry name" value="ACT_ThrD-II-like"/>
    <property type="match status" value="1"/>
</dbReference>
<dbReference type="AlphaFoldDB" id="A0A133KDW5"/>
<dbReference type="PROSITE" id="PS00165">
    <property type="entry name" value="DEHYDRATASE_SER_THR"/>
    <property type="match status" value="1"/>
</dbReference>
<evidence type="ECO:0000256" key="2">
    <source>
        <dbReference type="ARBA" id="ARBA00001933"/>
    </source>
</evidence>
<comment type="cofactor">
    <cofactor evidence="2">
        <name>pyridoxal 5'-phosphate</name>
        <dbReference type="ChEBI" id="CHEBI:597326"/>
    </cofactor>
</comment>
<dbReference type="RefSeq" id="WP_004835853.1">
    <property type="nucleotide sequence ID" value="NZ_CAMPNK010000008.1"/>
</dbReference>
<evidence type="ECO:0000256" key="3">
    <source>
        <dbReference type="ARBA" id="ARBA00004810"/>
    </source>
</evidence>
<organism evidence="16 17">
    <name type="scientific">Anaerococcus tetradius</name>
    <dbReference type="NCBI Taxonomy" id="33036"/>
    <lineage>
        <taxon>Bacteria</taxon>
        <taxon>Bacillati</taxon>
        <taxon>Bacillota</taxon>
        <taxon>Tissierellia</taxon>
        <taxon>Tissierellales</taxon>
        <taxon>Peptoniphilaceae</taxon>
        <taxon>Anaerococcus</taxon>
    </lineage>
</organism>
<comment type="similarity">
    <text evidence="5">Belongs to the serine/threonine dehydratase family.</text>
</comment>
<dbReference type="Gene3D" id="3.40.50.1100">
    <property type="match status" value="2"/>
</dbReference>
<dbReference type="PATRIC" id="fig|33036.3.peg.1140"/>
<gene>
    <name evidence="16" type="ORF">HMPREF3200_01151</name>
</gene>
<keyword evidence="10" id="KW-0028">Amino-acid biosynthesis</keyword>
<comment type="pathway">
    <text evidence="3">Amino-acid biosynthesis; L-isoleucine biosynthesis; 2-oxobutanoate from L-threonine: step 1/1.</text>
</comment>
<proteinExistence type="inferred from homology"/>
<dbReference type="SUPFAM" id="SSF55021">
    <property type="entry name" value="ACT-like"/>
    <property type="match status" value="1"/>
</dbReference>
<dbReference type="InterPro" id="IPR000634">
    <property type="entry name" value="Ser/Thr_deHydtase_PyrdxlP-BS"/>
</dbReference>
<sequence>MTANLEMVKEARKILEGNIEKTPIYTASRMGENLYIKMENLQKTGSFKLRGAFNKIAHLTDEQKKKGVISCSAGNHAQGVALSATRQGIKSYICIPSIAPLSKIEATRGYGGEVIIVDGTFDDAQAKAYELQKEMDLTYVAPFDDEYVLCGQGTIGLEILEQLPDVKYIVVPIGGGGLISGIALAVKSLKPDVKIIGVEPENAASMLASRKAGKIVTLDSANTMADGIAVKKPGVLTFDLCEKYVDEIVTVSEDEITNAILRLLEESKVSAEGAGASSVAAVLSKKFDFSDGKVCAVLSGGNINVNTISQIINQGLFKTGRLAEITTTISDKPGELIRLLTIIKDKGANIKNIDQFKSAETVGFDHAVVRIIAETYNKDHRRELYQALADAGYEESHVSRNK</sequence>
<dbReference type="InterPro" id="IPR002912">
    <property type="entry name" value="ACT_dom"/>
</dbReference>
<dbReference type="Pfam" id="PF00291">
    <property type="entry name" value="PALP"/>
    <property type="match status" value="1"/>
</dbReference>
<dbReference type="UniPathway" id="UPA00047">
    <property type="reaction ID" value="UER00054"/>
</dbReference>
<reference evidence="17" key="1">
    <citation type="submission" date="2016-01" db="EMBL/GenBank/DDBJ databases">
        <authorList>
            <person name="Mitreva M."/>
            <person name="Pepin K.H."/>
            <person name="Mihindukulasuriya K.A."/>
            <person name="Fulton R."/>
            <person name="Fronick C."/>
            <person name="O'Laughlin M."/>
            <person name="Miner T."/>
            <person name="Herter B."/>
            <person name="Rosa B.A."/>
            <person name="Cordes M."/>
            <person name="Tomlinson C."/>
            <person name="Wollam A."/>
            <person name="Palsikar V.B."/>
            <person name="Mardis E.R."/>
            <person name="Wilson R.K."/>
        </authorList>
    </citation>
    <scope>NUCLEOTIDE SEQUENCE [LARGE SCALE GENOMIC DNA]</scope>
    <source>
        <strain evidence="17">MJR8151</strain>
    </source>
</reference>
<dbReference type="PANTHER" id="PTHR48078">
    <property type="entry name" value="THREONINE DEHYDRATASE, MITOCHONDRIAL-RELATED"/>
    <property type="match status" value="1"/>
</dbReference>
<dbReference type="FunFam" id="3.40.50.1100:FF:000007">
    <property type="entry name" value="L-threonine dehydratase catabolic TdcB"/>
    <property type="match status" value="1"/>
</dbReference>
<evidence type="ECO:0000256" key="5">
    <source>
        <dbReference type="ARBA" id="ARBA00010869"/>
    </source>
</evidence>
<dbReference type="Proteomes" id="UP000070383">
    <property type="component" value="Unassembled WGS sequence"/>
</dbReference>
<dbReference type="EMBL" id="LRPM01000046">
    <property type="protein sequence ID" value="KWZ77680.1"/>
    <property type="molecule type" value="Genomic_DNA"/>
</dbReference>
<dbReference type="InterPro" id="IPR001926">
    <property type="entry name" value="TrpB-like_PALP"/>
</dbReference>
<evidence type="ECO:0000256" key="11">
    <source>
        <dbReference type="ARBA" id="ARBA00022898"/>
    </source>
</evidence>
<evidence type="ECO:0000256" key="9">
    <source>
        <dbReference type="ARBA" id="ARBA00022533"/>
    </source>
</evidence>
<dbReference type="InterPro" id="IPR036052">
    <property type="entry name" value="TrpB-like_PALP_sf"/>
</dbReference>
<keyword evidence="17" id="KW-1185">Reference proteome</keyword>
<evidence type="ECO:0000256" key="13">
    <source>
        <dbReference type="ARBA" id="ARBA00025527"/>
    </source>
</evidence>
<dbReference type="PANTHER" id="PTHR48078:SF6">
    <property type="entry name" value="L-THREONINE DEHYDRATASE CATABOLIC TDCB"/>
    <property type="match status" value="1"/>
</dbReference>
<comment type="pathway">
    <text evidence="4">Amino-acid degradation; L-threonine degradation via propanoate pathway; propanoate from L-threonine: step 1/4.</text>
</comment>
<dbReference type="PROSITE" id="PS51671">
    <property type="entry name" value="ACT"/>
    <property type="match status" value="1"/>
</dbReference>
<evidence type="ECO:0000313" key="17">
    <source>
        <dbReference type="Proteomes" id="UP000070383"/>
    </source>
</evidence>
<evidence type="ECO:0000256" key="10">
    <source>
        <dbReference type="ARBA" id="ARBA00022624"/>
    </source>
</evidence>
<dbReference type="STRING" id="33036.HMPREF3200_01151"/>
<dbReference type="EC" id="4.3.1.19" evidence="7"/>
<comment type="catalytic activity">
    <reaction evidence="1">
        <text>L-threonine = 2-oxobutanoate + NH4(+)</text>
        <dbReference type="Rhea" id="RHEA:22108"/>
        <dbReference type="ChEBI" id="CHEBI:16763"/>
        <dbReference type="ChEBI" id="CHEBI:28938"/>
        <dbReference type="ChEBI" id="CHEBI:57926"/>
        <dbReference type="EC" id="4.3.1.19"/>
    </reaction>
</comment>
<dbReference type="InterPro" id="IPR050147">
    <property type="entry name" value="Ser/Thr_Dehydratase"/>
</dbReference>
<dbReference type="NCBIfam" id="TIGR01127">
    <property type="entry name" value="ilvA_1Cterm"/>
    <property type="match status" value="1"/>
</dbReference>
<dbReference type="GO" id="GO:0006565">
    <property type="term" value="P:L-serine catabolic process"/>
    <property type="evidence" value="ECO:0007669"/>
    <property type="project" value="TreeGrafter"/>
</dbReference>
<comment type="caution">
    <text evidence="16">The sequence shown here is derived from an EMBL/GenBank/DDBJ whole genome shotgun (WGS) entry which is preliminary data.</text>
</comment>
<dbReference type="CDD" id="cd01562">
    <property type="entry name" value="Thr-dehyd"/>
    <property type="match status" value="1"/>
</dbReference>
<keyword evidence="9" id="KW-0021">Allosteric enzyme</keyword>
<evidence type="ECO:0000259" key="15">
    <source>
        <dbReference type="PROSITE" id="PS51671"/>
    </source>
</evidence>
<dbReference type="InterPro" id="IPR045865">
    <property type="entry name" value="ACT-like_dom_sf"/>
</dbReference>
<keyword evidence="10" id="KW-0100">Branched-chain amino acid biosynthesis</keyword>
<comment type="subunit">
    <text evidence="6">In the native structure, TdcB is in a dimeric form, whereas in the TdcB-AMP complex, it exists in a tetrameric form (dimer of dimers).</text>
</comment>
<evidence type="ECO:0000256" key="14">
    <source>
        <dbReference type="ARBA" id="ARBA00031427"/>
    </source>
</evidence>
<keyword evidence="10" id="KW-0412">Isoleucine biosynthesis</keyword>
<dbReference type="GO" id="GO:0003941">
    <property type="term" value="F:L-serine ammonia-lyase activity"/>
    <property type="evidence" value="ECO:0007669"/>
    <property type="project" value="TreeGrafter"/>
</dbReference>
<dbReference type="UniPathway" id="UPA00052">
    <property type="reaction ID" value="UER00507"/>
</dbReference>
<evidence type="ECO:0000313" key="16">
    <source>
        <dbReference type="EMBL" id="KWZ77680.1"/>
    </source>
</evidence>
<keyword evidence="11" id="KW-0663">Pyridoxal phosphate</keyword>
<evidence type="ECO:0000256" key="6">
    <source>
        <dbReference type="ARBA" id="ARBA00011447"/>
    </source>
</evidence>
<accession>A0A133KDW5</accession>
<evidence type="ECO:0000256" key="1">
    <source>
        <dbReference type="ARBA" id="ARBA00001274"/>
    </source>
</evidence>
<dbReference type="GO" id="GO:0030170">
    <property type="term" value="F:pyridoxal phosphate binding"/>
    <property type="evidence" value="ECO:0007669"/>
    <property type="project" value="InterPro"/>
</dbReference>
<dbReference type="InterPro" id="IPR044561">
    <property type="entry name" value="ACT_ThrD-II-like"/>
</dbReference>
<name>A0A133KDW5_9FIRM</name>
<evidence type="ECO:0000256" key="8">
    <source>
        <dbReference type="ARBA" id="ARBA00022248"/>
    </source>
</evidence>
<dbReference type="GO" id="GO:0009097">
    <property type="term" value="P:isoleucine biosynthetic process"/>
    <property type="evidence" value="ECO:0007669"/>
    <property type="project" value="UniProtKB-UniPathway"/>
</dbReference>